<proteinExistence type="predicted"/>
<reference evidence="2 3" key="1">
    <citation type="journal article" date="2013" name="PLoS Genet.">
        <title>The genome and development-dependent transcriptomes of Pyronema confluens: a window into fungal evolution.</title>
        <authorList>
            <person name="Traeger S."/>
            <person name="Altegoer F."/>
            <person name="Freitag M."/>
            <person name="Gabaldon T."/>
            <person name="Kempken F."/>
            <person name="Kumar A."/>
            <person name="Marcet-Houben M."/>
            <person name="Poggeler S."/>
            <person name="Stajich J.E."/>
            <person name="Nowrousian M."/>
        </authorList>
    </citation>
    <scope>NUCLEOTIDE SEQUENCE [LARGE SCALE GENOMIC DNA]</scope>
    <source>
        <strain evidence="3">CBS 100304</strain>
        <tissue evidence="2">Vegetative mycelium</tissue>
    </source>
</reference>
<gene>
    <name evidence="2" type="ORF">PCON_03964</name>
</gene>
<protein>
    <submittedName>
        <fullName evidence="2">Uncharacterized protein</fullName>
    </submittedName>
</protein>
<evidence type="ECO:0000256" key="1">
    <source>
        <dbReference type="SAM" id="MobiDB-lite"/>
    </source>
</evidence>
<name>U4LQV6_PYROM</name>
<evidence type="ECO:0000313" key="2">
    <source>
        <dbReference type="EMBL" id="CCX34571.1"/>
    </source>
</evidence>
<accession>U4LQV6</accession>
<keyword evidence="3" id="KW-1185">Reference proteome</keyword>
<evidence type="ECO:0000313" key="3">
    <source>
        <dbReference type="Proteomes" id="UP000018144"/>
    </source>
</evidence>
<dbReference type="EMBL" id="HF936567">
    <property type="protein sequence ID" value="CCX34571.1"/>
    <property type="molecule type" value="Genomic_DNA"/>
</dbReference>
<dbReference type="Proteomes" id="UP000018144">
    <property type="component" value="Unassembled WGS sequence"/>
</dbReference>
<feature type="compositionally biased region" description="Basic and acidic residues" evidence="1">
    <location>
        <begin position="25"/>
        <end position="40"/>
    </location>
</feature>
<dbReference type="AlphaFoldDB" id="U4LQV6"/>
<feature type="region of interest" description="Disordered" evidence="1">
    <location>
        <begin position="24"/>
        <end position="43"/>
    </location>
</feature>
<organism evidence="2 3">
    <name type="scientific">Pyronema omphalodes (strain CBS 100304)</name>
    <name type="common">Pyronema confluens</name>
    <dbReference type="NCBI Taxonomy" id="1076935"/>
    <lineage>
        <taxon>Eukaryota</taxon>
        <taxon>Fungi</taxon>
        <taxon>Dikarya</taxon>
        <taxon>Ascomycota</taxon>
        <taxon>Pezizomycotina</taxon>
        <taxon>Pezizomycetes</taxon>
        <taxon>Pezizales</taxon>
        <taxon>Pyronemataceae</taxon>
        <taxon>Pyronema</taxon>
    </lineage>
</organism>
<sequence>MLAMISWWACLGKGYSLKGYLQEPRTNEHRDGKGASERRLGLSSHTSEGGAVLTVSVRVHILVDLLDTDRSRVASRVSASTAHSRASRDS</sequence>